<evidence type="ECO:0000313" key="8">
    <source>
        <dbReference type="Proteomes" id="UP001418222"/>
    </source>
</evidence>
<dbReference type="EMBL" id="JBBWWQ010000017">
    <property type="protein sequence ID" value="KAK8923556.1"/>
    <property type="molecule type" value="Genomic_DNA"/>
</dbReference>
<evidence type="ECO:0000259" key="6">
    <source>
        <dbReference type="PROSITE" id="PS51192"/>
    </source>
</evidence>
<dbReference type="GO" id="GO:0003677">
    <property type="term" value="F:DNA binding"/>
    <property type="evidence" value="ECO:0007669"/>
    <property type="project" value="TreeGrafter"/>
</dbReference>
<dbReference type="InterPro" id="IPR000330">
    <property type="entry name" value="SNF2_N"/>
</dbReference>
<name>A0AAP0FXL9_9ASPA</name>
<dbReference type="GO" id="GO:0000785">
    <property type="term" value="C:chromatin"/>
    <property type="evidence" value="ECO:0007669"/>
    <property type="project" value="TreeGrafter"/>
</dbReference>
<keyword evidence="4" id="KW-0539">Nucleus</keyword>
<dbReference type="PANTHER" id="PTHR45623:SF17">
    <property type="entry name" value="CHROMODOMAIN-HELICASE-DNA-BINDING PROTEIN 3-RELATED"/>
    <property type="match status" value="1"/>
</dbReference>
<dbReference type="SMART" id="SM00298">
    <property type="entry name" value="CHROMO"/>
    <property type="match status" value="1"/>
</dbReference>
<dbReference type="Gene3D" id="2.40.50.40">
    <property type="match status" value="1"/>
</dbReference>
<keyword evidence="2" id="KW-0547">Nucleotide-binding</keyword>
<evidence type="ECO:0000256" key="4">
    <source>
        <dbReference type="ARBA" id="ARBA00023242"/>
    </source>
</evidence>
<protein>
    <submittedName>
        <fullName evidence="7">CHD3-type chromatin-remodeling factor PICKLE</fullName>
    </submittedName>
</protein>
<dbReference type="Proteomes" id="UP001418222">
    <property type="component" value="Unassembled WGS sequence"/>
</dbReference>
<dbReference type="GO" id="GO:0016887">
    <property type="term" value="F:ATP hydrolysis activity"/>
    <property type="evidence" value="ECO:0007669"/>
    <property type="project" value="TreeGrafter"/>
</dbReference>
<dbReference type="Pfam" id="PF00176">
    <property type="entry name" value="SNF2-rel_dom"/>
    <property type="match status" value="1"/>
</dbReference>
<dbReference type="SUPFAM" id="SSF52540">
    <property type="entry name" value="P-loop containing nucleoside triphosphate hydrolases"/>
    <property type="match status" value="1"/>
</dbReference>
<feature type="domain" description="Chromo" evidence="5">
    <location>
        <begin position="69"/>
        <end position="116"/>
    </location>
</feature>
<dbReference type="CDD" id="cd18659">
    <property type="entry name" value="CD2_tandem"/>
    <property type="match status" value="1"/>
</dbReference>
<dbReference type="InterPro" id="IPR000953">
    <property type="entry name" value="Chromo/chromo_shadow_dom"/>
</dbReference>
<sequence length="342" mass="40670">MSRTSSRYRHRRGHAHGYGDCWGWVPEEEFIKACKVNPRLRTRLNTFQKQMDTMGATGDDWIAIRPEWTTVDRIISKRKISDEREYFVKWKELPYDECSWEVKSDISIFQPQIERFNMIQSRGRKKLHAKNKTLNHDSKDPEHVKKELHQLDKNNEFEQLEIKKEFWQFDKTPEFLSGGKTIQSIAFLASLFEERTSPHLVIAPLSTLRNWEREFLTWAPQMNVVMYFGSAQARTVIRDYEFFFPKGKTKKHKKKSFQDAKLRKRAKRTKFDVLLTSYEMINMDSVSLKPINWKCMIVDEGHRLKNKESKLFLQLKLFNAKHRVLLTGTPLQLSMLIRTIHA</sequence>
<dbReference type="PROSITE" id="PS51192">
    <property type="entry name" value="HELICASE_ATP_BIND_1"/>
    <property type="match status" value="1"/>
</dbReference>
<dbReference type="SMART" id="SM00487">
    <property type="entry name" value="DEXDc"/>
    <property type="match status" value="1"/>
</dbReference>
<dbReference type="GO" id="GO:0042393">
    <property type="term" value="F:histone binding"/>
    <property type="evidence" value="ECO:0007669"/>
    <property type="project" value="TreeGrafter"/>
</dbReference>
<dbReference type="GO" id="GO:0005524">
    <property type="term" value="F:ATP binding"/>
    <property type="evidence" value="ECO:0007669"/>
    <property type="project" value="UniProtKB-KW"/>
</dbReference>
<dbReference type="Gene3D" id="3.40.50.10810">
    <property type="entry name" value="Tandem AAA-ATPase domain"/>
    <property type="match status" value="1"/>
</dbReference>
<dbReference type="GO" id="GO:0140658">
    <property type="term" value="F:ATP-dependent chromatin remodeler activity"/>
    <property type="evidence" value="ECO:0007669"/>
    <property type="project" value="TreeGrafter"/>
</dbReference>
<proteinExistence type="predicted"/>
<organism evidence="7 8">
    <name type="scientific">Platanthera zijinensis</name>
    <dbReference type="NCBI Taxonomy" id="2320716"/>
    <lineage>
        <taxon>Eukaryota</taxon>
        <taxon>Viridiplantae</taxon>
        <taxon>Streptophyta</taxon>
        <taxon>Embryophyta</taxon>
        <taxon>Tracheophyta</taxon>
        <taxon>Spermatophyta</taxon>
        <taxon>Magnoliopsida</taxon>
        <taxon>Liliopsida</taxon>
        <taxon>Asparagales</taxon>
        <taxon>Orchidaceae</taxon>
        <taxon>Orchidoideae</taxon>
        <taxon>Orchideae</taxon>
        <taxon>Orchidinae</taxon>
        <taxon>Platanthera</taxon>
    </lineage>
</organism>
<dbReference type="SUPFAM" id="SSF54160">
    <property type="entry name" value="Chromo domain-like"/>
    <property type="match status" value="1"/>
</dbReference>
<comment type="subcellular location">
    <subcellularLocation>
        <location evidence="1">Nucleus</location>
    </subcellularLocation>
</comment>
<dbReference type="InterPro" id="IPR016197">
    <property type="entry name" value="Chromo-like_dom_sf"/>
</dbReference>
<dbReference type="GO" id="GO:0003682">
    <property type="term" value="F:chromatin binding"/>
    <property type="evidence" value="ECO:0007669"/>
    <property type="project" value="TreeGrafter"/>
</dbReference>
<evidence type="ECO:0000256" key="3">
    <source>
        <dbReference type="ARBA" id="ARBA00022840"/>
    </source>
</evidence>
<accession>A0AAP0FXL9</accession>
<evidence type="ECO:0000256" key="1">
    <source>
        <dbReference type="ARBA" id="ARBA00004123"/>
    </source>
</evidence>
<dbReference type="Pfam" id="PF00385">
    <property type="entry name" value="Chromo"/>
    <property type="match status" value="1"/>
</dbReference>
<keyword evidence="8" id="KW-1185">Reference proteome</keyword>
<dbReference type="PROSITE" id="PS50013">
    <property type="entry name" value="CHROMO_2"/>
    <property type="match status" value="1"/>
</dbReference>
<feature type="domain" description="Helicase ATP-binding" evidence="6">
    <location>
        <begin position="179"/>
        <end position="342"/>
    </location>
</feature>
<dbReference type="InterPro" id="IPR038718">
    <property type="entry name" value="SNF2-like_sf"/>
</dbReference>
<dbReference type="InterPro" id="IPR027417">
    <property type="entry name" value="P-loop_NTPase"/>
</dbReference>
<dbReference type="PANTHER" id="PTHR45623">
    <property type="entry name" value="CHROMODOMAIN-HELICASE-DNA-BINDING PROTEIN 3-RELATED-RELATED"/>
    <property type="match status" value="1"/>
</dbReference>
<evidence type="ECO:0000259" key="5">
    <source>
        <dbReference type="PROSITE" id="PS50013"/>
    </source>
</evidence>
<keyword evidence="3" id="KW-0067">ATP-binding</keyword>
<dbReference type="InterPro" id="IPR023780">
    <property type="entry name" value="Chromo_domain"/>
</dbReference>
<evidence type="ECO:0000256" key="2">
    <source>
        <dbReference type="ARBA" id="ARBA00022741"/>
    </source>
</evidence>
<reference evidence="7 8" key="1">
    <citation type="journal article" date="2022" name="Nat. Plants">
        <title>Genomes of leafy and leafless Platanthera orchids illuminate the evolution of mycoheterotrophy.</title>
        <authorList>
            <person name="Li M.H."/>
            <person name="Liu K.W."/>
            <person name="Li Z."/>
            <person name="Lu H.C."/>
            <person name="Ye Q.L."/>
            <person name="Zhang D."/>
            <person name="Wang J.Y."/>
            <person name="Li Y.F."/>
            <person name="Zhong Z.M."/>
            <person name="Liu X."/>
            <person name="Yu X."/>
            <person name="Liu D.K."/>
            <person name="Tu X.D."/>
            <person name="Liu B."/>
            <person name="Hao Y."/>
            <person name="Liao X.Y."/>
            <person name="Jiang Y.T."/>
            <person name="Sun W.H."/>
            <person name="Chen J."/>
            <person name="Chen Y.Q."/>
            <person name="Ai Y."/>
            <person name="Zhai J.W."/>
            <person name="Wu S.S."/>
            <person name="Zhou Z."/>
            <person name="Hsiao Y.Y."/>
            <person name="Wu W.L."/>
            <person name="Chen Y.Y."/>
            <person name="Lin Y.F."/>
            <person name="Hsu J.L."/>
            <person name="Li C.Y."/>
            <person name="Wang Z.W."/>
            <person name="Zhao X."/>
            <person name="Zhong W.Y."/>
            <person name="Ma X.K."/>
            <person name="Ma L."/>
            <person name="Huang J."/>
            <person name="Chen G.Z."/>
            <person name="Huang M.Z."/>
            <person name="Huang L."/>
            <person name="Peng D.H."/>
            <person name="Luo Y.B."/>
            <person name="Zou S.Q."/>
            <person name="Chen S.P."/>
            <person name="Lan S."/>
            <person name="Tsai W.C."/>
            <person name="Van de Peer Y."/>
            <person name="Liu Z.J."/>
        </authorList>
    </citation>
    <scope>NUCLEOTIDE SEQUENCE [LARGE SCALE GENOMIC DNA]</scope>
    <source>
        <strain evidence="7">Lor287</strain>
    </source>
</reference>
<dbReference type="GO" id="GO:0005634">
    <property type="term" value="C:nucleus"/>
    <property type="evidence" value="ECO:0007669"/>
    <property type="project" value="UniProtKB-SubCell"/>
</dbReference>
<dbReference type="AlphaFoldDB" id="A0AAP0FXL9"/>
<evidence type="ECO:0000313" key="7">
    <source>
        <dbReference type="EMBL" id="KAK8923556.1"/>
    </source>
</evidence>
<dbReference type="InterPro" id="IPR014001">
    <property type="entry name" value="Helicase_ATP-bd"/>
</dbReference>
<comment type="caution">
    <text evidence="7">The sequence shown here is derived from an EMBL/GenBank/DDBJ whole genome shotgun (WGS) entry which is preliminary data.</text>
</comment>
<gene>
    <name evidence="7" type="primary">PKL</name>
    <name evidence="7" type="ORF">KSP39_PZI019396</name>
</gene>